<sequence>MNLMLQNLNNIRTLRAMAREFSIDVLEEMLEKFRVVTKERREEEELQQRQLAEKQEKINAFLELMKADGINPEELFAMDSAMPRSAKKRQPRSAKKRQPRPAKYRFTDFNGEEKTWTGQGRTPKPIAQALAAGKSLDDFLI</sequence>
<accession>A0A5U2KNK8</accession>
<dbReference type="GO" id="GO:0005829">
    <property type="term" value="C:cytosol"/>
    <property type="evidence" value="ECO:0007669"/>
    <property type="project" value="TreeGrafter"/>
</dbReference>
<evidence type="ECO:0000256" key="5">
    <source>
        <dbReference type="PIRNR" id="PIRNR002096"/>
    </source>
</evidence>
<dbReference type="GO" id="GO:0003681">
    <property type="term" value="F:bent DNA binding"/>
    <property type="evidence" value="ECO:0007669"/>
    <property type="project" value="TreeGrafter"/>
</dbReference>
<evidence type="ECO:0000256" key="7">
    <source>
        <dbReference type="SAM" id="MobiDB-lite"/>
    </source>
</evidence>
<dbReference type="InterPro" id="IPR037150">
    <property type="entry name" value="H-NS_C_dom_sf"/>
</dbReference>
<evidence type="ECO:0000256" key="3">
    <source>
        <dbReference type="ARBA" id="ARBA00022490"/>
    </source>
</evidence>
<dbReference type="AlphaFoldDB" id="A0A5U2KNK8"/>
<evidence type="ECO:0000256" key="4">
    <source>
        <dbReference type="ARBA" id="ARBA00023125"/>
    </source>
</evidence>
<dbReference type="Gene3D" id="4.10.430.10">
    <property type="entry name" value="Histone-like protein H-NS, C-terminal domain"/>
    <property type="match status" value="1"/>
</dbReference>
<dbReference type="GO" id="GO:0046983">
    <property type="term" value="F:protein dimerization activity"/>
    <property type="evidence" value="ECO:0007669"/>
    <property type="project" value="InterPro"/>
</dbReference>
<dbReference type="GO" id="GO:0000976">
    <property type="term" value="F:transcription cis-regulatory region binding"/>
    <property type="evidence" value="ECO:0007669"/>
    <property type="project" value="TreeGrafter"/>
</dbReference>
<name>A0A5U2KNK8_SALER</name>
<dbReference type="FunFam" id="4.10.430.10:FF:000001">
    <property type="entry name" value="DNA-binding protein"/>
    <property type="match status" value="1"/>
</dbReference>
<dbReference type="InterPro" id="IPR001801">
    <property type="entry name" value="Histone_HNS"/>
</dbReference>
<dbReference type="PANTHER" id="PTHR38097:SF2">
    <property type="entry name" value="DNA-BINDING PROTEIN STPA"/>
    <property type="match status" value="1"/>
</dbReference>
<dbReference type="GO" id="GO:0009295">
    <property type="term" value="C:nucleoid"/>
    <property type="evidence" value="ECO:0007669"/>
    <property type="project" value="UniProtKB-SubCell"/>
</dbReference>
<evidence type="ECO:0000256" key="2">
    <source>
        <dbReference type="ARBA" id="ARBA00010610"/>
    </source>
</evidence>
<feature type="region of interest" description="Disordered" evidence="7">
    <location>
        <begin position="77"/>
        <end position="124"/>
    </location>
</feature>
<organism evidence="9">
    <name type="scientific">Salmonella enterica</name>
    <name type="common">Salmonella choleraesuis</name>
    <dbReference type="NCBI Taxonomy" id="28901"/>
    <lineage>
        <taxon>Bacteria</taxon>
        <taxon>Pseudomonadati</taxon>
        <taxon>Pseudomonadota</taxon>
        <taxon>Gammaproteobacteria</taxon>
        <taxon>Enterobacterales</taxon>
        <taxon>Enterobacteriaceae</taxon>
        <taxon>Salmonella</taxon>
    </lineage>
</organism>
<keyword evidence="4 5" id="KW-0238">DNA-binding</keyword>
<comment type="similarity">
    <text evidence="2 5">Belongs to the histone-like protein H-NS family.</text>
</comment>
<dbReference type="RefSeq" id="WP_080107883.1">
    <property type="nucleotide sequence ID" value="NZ_MYRA01000014.1"/>
</dbReference>
<dbReference type="SUPFAM" id="SSF81273">
    <property type="entry name" value="H-NS histone-like proteins"/>
    <property type="match status" value="2"/>
</dbReference>
<dbReference type="EMBL" id="AAGMBO010000001">
    <property type="protein sequence ID" value="EBP5396165.1"/>
    <property type="molecule type" value="Genomic_DNA"/>
</dbReference>
<feature type="DNA-binding region" evidence="6">
    <location>
        <begin position="119"/>
        <end position="124"/>
    </location>
</feature>
<feature type="compositionally biased region" description="Basic residues" evidence="7">
    <location>
        <begin position="85"/>
        <end position="103"/>
    </location>
</feature>
<dbReference type="GO" id="GO:0030527">
    <property type="term" value="F:structural constituent of chromatin"/>
    <property type="evidence" value="ECO:0007669"/>
    <property type="project" value="InterPro"/>
</dbReference>
<dbReference type="SMART" id="SM00528">
    <property type="entry name" value="HNS"/>
    <property type="match status" value="1"/>
</dbReference>
<dbReference type="InterPro" id="IPR027454">
    <property type="entry name" value="Histone_HNS_N"/>
</dbReference>
<protein>
    <recommendedName>
        <fullName evidence="5">DNA-binding protein</fullName>
    </recommendedName>
</protein>
<feature type="domain" description="DNA-binding protein H-NS-like C-terminal" evidence="8">
    <location>
        <begin position="94"/>
        <end position="141"/>
    </location>
</feature>
<reference evidence="9" key="1">
    <citation type="submission" date="2018-07" db="EMBL/GenBank/DDBJ databases">
        <authorList>
            <consortium name="GenomeTrakr network: Whole genome sequencing for foodborne pathogen traceback"/>
        </authorList>
    </citation>
    <scope>NUCLEOTIDE SEQUENCE</scope>
    <source>
        <strain evidence="9">CFSAN029882</strain>
    </source>
</reference>
<gene>
    <name evidence="9" type="primary">stpA</name>
    <name evidence="9" type="ORF">XR76_00150</name>
</gene>
<evidence type="ECO:0000256" key="6">
    <source>
        <dbReference type="PIRSR" id="PIRSR002096-1"/>
    </source>
</evidence>
<evidence type="ECO:0000313" key="9">
    <source>
        <dbReference type="EMBL" id="EBP5396165.1"/>
    </source>
</evidence>
<dbReference type="NCBIfam" id="NF007656">
    <property type="entry name" value="PRK10328.1"/>
    <property type="match status" value="1"/>
</dbReference>
<dbReference type="PANTHER" id="PTHR38097">
    <property type="match status" value="1"/>
</dbReference>
<dbReference type="FunFam" id="1.10.287.1050:FF:000001">
    <property type="entry name" value="DNA-binding protein"/>
    <property type="match status" value="1"/>
</dbReference>
<dbReference type="GO" id="GO:0003680">
    <property type="term" value="F:minor groove of adenine-thymine-rich DNA binding"/>
    <property type="evidence" value="ECO:0007669"/>
    <property type="project" value="TreeGrafter"/>
</dbReference>
<evidence type="ECO:0000259" key="8">
    <source>
        <dbReference type="SMART" id="SM00528"/>
    </source>
</evidence>
<dbReference type="Pfam" id="PF00816">
    <property type="entry name" value="Histone_HNS"/>
    <property type="match status" value="1"/>
</dbReference>
<dbReference type="InterPro" id="IPR027444">
    <property type="entry name" value="H-NS_C_dom"/>
</dbReference>
<evidence type="ECO:0000256" key="1">
    <source>
        <dbReference type="ARBA" id="ARBA00004453"/>
    </source>
</evidence>
<keyword evidence="3" id="KW-0963">Cytoplasm</keyword>
<comment type="caution">
    <text evidence="9">The sequence shown here is derived from an EMBL/GenBank/DDBJ whole genome shotgun (WGS) entry which is preliminary data.</text>
</comment>
<dbReference type="PIRSF" id="PIRSF002096">
    <property type="entry name" value="HnS"/>
    <property type="match status" value="1"/>
</dbReference>
<dbReference type="GO" id="GO:0001217">
    <property type="term" value="F:DNA-binding transcription repressor activity"/>
    <property type="evidence" value="ECO:0007669"/>
    <property type="project" value="TreeGrafter"/>
</dbReference>
<dbReference type="InterPro" id="IPR054180">
    <property type="entry name" value="H-NS-like_N"/>
</dbReference>
<comment type="subcellular location">
    <subcellularLocation>
        <location evidence="1">Cytoplasm</location>
        <location evidence="1">Nucleoid</location>
    </subcellularLocation>
</comment>
<dbReference type="GO" id="GO:0032993">
    <property type="term" value="C:protein-DNA complex"/>
    <property type="evidence" value="ECO:0007669"/>
    <property type="project" value="TreeGrafter"/>
</dbReference>
<dbReference type="Gene3D" id="1.10.287.1050">
    <property type="entry name" value="H-NS histone-like proteins"/>
    <property type="match status" value="1"/>
</dbReference>
<dbReference type="Pfam" id="PF22470">
    <property type="entry name" value="Histone_HNS_N"/>
    <property type="match status" value="1"/>
</dbReference>
<proteinExistence type="inferred from homology"/>